<proteinExistence type="predicted"/>
<keyword evidence="1" id="KW-0472">Membrane</keyword>
<protein>
    <submittedName>
        <fullName evidence="2">Uncharacterized protein</fullName>
    </submittedName>
</protein>
<comment type="caution">
    <text evidence="2">The sequence shown here is derived from an EMBL/GenBank/DDBJ whole genome shotgun (WGS) entry which is preliminary data.</text>
</comment>
<feature type="transmembrane region" description="Helical" evidence="1">
    <location>
        <begin position="6"/>
        <end position="30"/>
    </location>
</feature>
<dbReference type="AlphaFoldDB" id="A0A9P5NF91"/>
<feature type="transmembrane region" description="Helical" evidence="1">
    <location>
        <begin position="42"/>
        <end position="60"/>
    </location>
</feature>
<organism evidence="2 3">
    <name type="scientific">Gymnopilus junonius</name>
    <name type="common">Spectacular rustgill mushroom</name>
    <name type="synonym">Gymnopilus spectabilis subsp. junonius</name>
    <dbReference type="NCBI Taxonomy" id="109634"/>
    <lineage>
        <taxon>Eukaryota</taxon>
        <taxon>Fungi</taxon>
        <taxon>Dikarya</taxon>
        <taxon>Basidiomycota</taxon>
        <taxon>Agaricomycotina</taxon>
        <taxon>Agaricomycetes</taxon>
        <taxon>Agaricomycetidae</taxon>
        <taxon>Agaricales</taxon>
        <taxon>Agaricineae</taxon>
        <taxon>Hymenogastraceae</taxon>
        <taxon>Gymnopilus</taxon>
    </lineage>
</organism>
<keyword evidence="1" id="KW-1133">Transmembrane helix</keyword>
<evidence type="ECO:0000313" key="2">
    <source>
        <dbReference type="EMBL" id="KAF8881415.1"/>
    </source>
</evidence>
<dbReference type="Proteomes" id="UP000724874">
    <property type="component" value="Unassembled WGS sequence"/>
</dbReference>
<gene>
    <name evidence="2" type="ORF">CPB84DRAFT_1791844</name>
</gene>
<reference evidence="2" key="1">
    <citation type="submission" date="2020-11" db="EMBL/GenBank/DDBJ databases">
        <authorList>
            <consortium name="DOE Joint Genome Institute"/>
            <person name="Ahrendt S."/>
            <person name="Riley R."/>
            <person name="Andreopoulos W."/>
            <person name="LaButti K."/>
            <person name="Pangilinan J."/>
            <person name="Ruiz-duenas F.J."/>
            <person name="Barrasa J.M."/>
            <person name="Sanchez-Garcia M."/>
            <person name="Camarero S."/>
            <person name="Miyauchi S."/>
            <person name="Serrano A."/>
            <person name="Linde D."/>
            <person name="Babiker R."/>
            <person name="Drula E."/>
            <person name="Ayuso-Fernandez I."/>
            <person name="Pacheco R."/>
            <person name="Padilla G."/>
            <person name="Ferreira P."/>
            <person name="Barriuso J."/>
            <person name="Kellner H."/>
            <person name="Castanera R."/>
            <person name="Alfaro M."/>
            <person name="Ramirez L."/>
            <person name="Pisabarro A.G."/>
            <person name="Kuo A."/>
            <person name="Tritt A."/>
            <person name="Lipzen A."/>
            <person name="He G."/>
            <person name="Yan M."/>
            <person name="Ng V."/>
            <person name="Cullen D."/>
            <person name="Martin F."/>
            <person name="Rosso M.-N."/>
            <person name="Henrissat B."/>
            <person name="Hibbett D."/>
            <person name="Martinez A.T."/>
            <person name="Grigoriev I.V."/>
        </authorList>
    </citation>
    <scope>NUCLEOTIDE SEQUENCE</scope>
    <source>
        <strain evidence="2">AH 44721</strain>
    </source>
</reference>
<evidence type="ECO:0000256" key="1">
    <source>
        <dbReference type="SAM" id="Phobius"/>
    </source>
</evidence>
<dbReference type="EMBL" id="JADNYJ010000132">
    <property type="protein sequence ID" value="KAF8881415.1"/>
    <property type="molecule type" value="Genomic_DNA"/>
</dbReference>
<keyword evidence="3" id="KW-1185">Reference proteome</keyword>
<keyword evidence="1" id="KW-0812">Transmembrane</keyword>
<accession>A0A9P5NF91</accession>
<sequence length="79" mass="9388">MPDIPFLLLPLLFLFLFLFFKLTQLLRTLFEVERLRIRIRRIVLPITFAFSLAYLFSGTVDCRFGASPARTWSKFDQSR</sequence>
<evidence type="ECO:0000313" key="3">
    <source>
        <dbReference type="Proteomes" id="UP000724874"/>
    </source>
</evidence>
<name>A0A9P5NF91_GYMJU</name>